<sequence length="173" mass="17775">MALLIAVLVLAVILVIAAVLIFREAQRMQELPPLAVIDPDDAYEYVVANLDSIVAATLTYDDVRVILDAALEYLVSVGVARGTASGDSGEPLVVDALDFVLAKTSIPAPGSTRSEESGDEGSESGEDALDAGDSVAVFLSEQVEAVLDLLTAYLGRVGALGQPADDGEAATGA</sequence>
<evidence type="ECO:0000313" key="2">
    <source>
        <dbReference type="EMBL" id="CAB4655804.1"/>
    </source>
</evidence>
<organism evidence="2">
    <name type="scientific">freshwater metagenome</name>
    <dbReference type="NCBI Taxonomy" id="449393"/>
    <lineage>
        <taxon>unclassified sequences</taxon>
        <taxon>metagenomes</taxon>
        <taxon>ecological metagenomes</taxon>
    </lineage>
</organism>
<feature type="compositionally biased region" description="Acidic residues" evidence="1">
    <location>
        <begin position="117"/>
        <end position="128"/>
    </location>
</feature>
<gene>
    <name evidence="2" type="ORF">UFOPK2242_00668</name>
</gene>
<reference evidence="2" key="1">
    <citation type="submission" date="2020-05" db="EMBL/GenBank/DDBJ databases">
        <authorList>
            <person name="Chiriac C."/>
            <person name="Salcher M."/>
            <person name="Ghai R."/>
            <person name="Kavagutti S V."/>
        </authorList>
    </citation>
    <scope>NUCLEOTIDE SEQUENCE</scope>
</reference>
<proteinExistence type="predicted"/>
<feature type="region of interest" description="Disordered" evidence="1">
    <location>
        <begin position="107"/>
        <end position="128"/>
    </location>
</feature>
<name>A0A6J6L5D2_9ZZZZ</name>
<dbReference type="AlphaFoldDB" id="A0A6J6L5D2"/>
<protein>
    <submittedName>
        <fullName evidence="2">Unannotated protein</fullName>
    </submittedName>
</protein>
<dbReference type="EMBL" id="CAEZWM010000066">
    <property type="protein sequence ID" value="CAB4655804.1"/>
    <property type="molecule type" value="Genomic_DNA"/>
</dbReference>
<evidence type="ECO:0000256" key="1">
    <source>
        <dbReference type="SAM" id="MobiDB-lite"/>
    </source>
</evidence>
<accession>A0A6J6L5D2</accession>